<dbReference type="RefSeq" id="WP_308477817.1">
    <property type="nucleotide sequence ID" value="NZ_BJXR01000006.1"/>
</dbReference>
<comment type="caution">
    <text evidence="1">The sequence shown here is derived from an EMBL/GenBank/DDBJ whole genome shotgun (WGS) entry which is preliminary data.</text>
</comment>
<reference evidence="1 2" key="1">
    <citation type="submission" date="2019-07" db="EMBL/GenBank/DDBJ databases">
        <title>Whole genome shotgun sequence of Myxococcus fulvus NBRC 100333.</title>
        <authorList>
            <person name="Hosoyama A."/>
            <person name="Uohara A."/>
            <person name="Ohji S."/>
            <person name="Ichikawa N."/>
        </authorList>
    </citation>
    <scope>NUCLEOTIDE SEQUENCE [LARGE SCALE GENOMIC DNA]</scope>
    <source>
        <strain evidence="1 2">NBRC 100333</strain>
    </source>
</reference>
<gene>
    <name evidence="1" type="ORF">MFU01_03350</name>
</gene>
<organism evidence="1 2">
    <name type="scientific">Myxococcus fulvus</name>
    <dbReference type="NCBI Taxonomy" id="33"/>
    <lineage>
        <taxon>Bacteria</taxon>
        <taxon>Pseudomonadati</taxon>
        <taxon>Myxococcota</taxon>
        <taxon>Myxococcia</taxon>
        <taxon>Myxococcales</taxon>
        <taxon>Cystobacterineae</taxon>
        <taxon>Myxococcaceae</taxon>
        <taxon>Myxococcus</taxon>
    </lineage>
</organism>
<evidence type="ECO:0000313" key="1">
    <source>
        <dbReference type="EMBL" id="GEN05298.1"/>
    </source>
</evidence>
<proteinExistence type="predicted"/>
<protein>
    <submittedName>
        <fullName evidence="1">Uncharacterized protein</fullName>
    </submittedName>
</protein>
<dbReference type="Proteomes" id="UP000321514">
    <property type="component" value="Unassembled WGS sequence"/>
</dbReference>
<name>A0A511SVU7_MYXFU</name>
<sequence length="496" mass="53345">MLGSLSFLVLALMVTLSFNLSHALRRKMSLQQHGDAMAFSMGVLEARALNYYAVSNRAIAGSYVAMNSLHAYMAAASVTGEMLRAGGVNFTAIAASEAAKCAACQGQCPCCQHAIEAGEIAAKFGKQSLMYDRDVRGLEGKFKNAMEGLDLMVDNIHTSQREVHEKTLQAVKDGSSHGLSLLKTETVPEVSDLASGVGALNANEFNCAVDGMECQGSVANTSPEARARVVTEIGNASRSAWPANRKGLPPNHLHEKFLEEFKTIPNNKGTHQFVGHFGSSKTVQNMLGVYLPGQMGGNQGTTVAANETGALAQLSWEDATPATAPYLANIWSDERGGGHTVLMAHSGQHRFEGTNAKALTSCAGSGNCFMKYRANPSSDRDWGQPRVYSYYTMKLNVGNPREAPWELNNSRSVKFTHGEQGTGSLTLSAADGMSLSKSLVYYHRFKQGGWSEPPNLFAPYWRVKLHPFKPDEAKKVLEEAGNSDAAAIAEAPEVSL</sequence>
<dbReference type="STRING" id="1334629.MFUL124B02_06720"/>
<dbReference type="EMBL" id="BJXR01000006">
    <property type="protein sequence ID" value="GEN05298.1"/>
    <property type="molecule type" value="Genomic_DNA"/>
</dbReference>
<evidence type="ECO:0000313" key="2">
    <source>
        <dbReference type="Proteomes" id="UP000321514"/>
    </source>
</evidence>
<accession>A0A511SVU7</accession>
<dbReference type="AlphaFoldDB" id="A0A511SVU7"/>